<dbReference type="Gene3D" id="1.20.120.910">
    <property type="entry name" value="DksA, coiled-coil domain"/>
    <property type="match status" value="1"/>
</dbReference>
<keyword evidence="2" id="KW-0863">Zinc-finger</keyword>
<dbReference type="Proteomes" id="UP000178935">
    <property type="component" value="Unassembled WGS sequence"/>
</dbReference>
<feature type="domain" description="Zinc finger DksA/TraR C4-type" evidence="5">
    <location>
        <begin position="80"/>
        <end position="115"/>
    </location>
</feature>
<sequence>MPRAQAIRNLKFTLIRRRDALRSALAKDMDLLQEPRNNGVGNVVDIAIDVTQDDISSQLAEVESRELTNIETALERIRDGNYGNCEQCEEAIPLARLQTLPYVTLCIGCQREAEKNDSRRRLPDWRFVGEEDVL</sequence>
<dbReference type="InterPro" id="IPR000962">
    <property type="entry name" value="Znf_DskA_TraR"/>
</dbReference>
<dbReference type="PROSITE" id="PS01102">
    <property type="entry name" value="ZF_DKSA_1"/>
    <property type="match status" value="1"/>
</dbReference>
<proteinExistence type="predicted"/>
<dbReference type="AlphaFoldDB" id="A0A1G2JNZ6"/>
<organism evidence="6 7">
    <name type="scientific">Candidatus Staskawiczbacteria bacterium RIFOXYD1_FULL_32_13</name>
    <dbReference type="NCBI Taxonomy" id="1802234"/>
    <lineage>
        <taxon>Bacteria</taxon>
        <taxon>Candidatus Staskawicziibacteriota</taxon>
    </lineage>
</organism>
<dbReference type="InterPro" id="IPR020458">
    <property type="entry name" value="Znf_DskA_TraR_CS"/>
</dbReference>
<evidence type="ECO:0000256" key="1">
    <source>
        <dbReference type="ARBA" id="ARBA00022723"/>
    </source>
</evidence>
<dbReference type="PANTHER" id="PTHR33823">
    <property type="entry name" value="RNA POLYMERASE-BINDING TRANSCRIPTION FACTOR DKSA-RELATED"/>
    <property type="match status" value="1"/>
</dbReference>
<keyword evidence="1" id="KW-0479">Metal-binding</keyword>
<evidence type="ECO:0000256" key="2">
    <source>
        <dbReference type="ARBA" id="ARBA00022771"/>
    </source>
</evidence>
<reference evidence="6 7" key="1">
    <citation type="journal article" date="2016" name="Nat. Commun.">
        <title>Thousands of microbial genomes shed light on interconnected biogeochemical processes in an aquifer system.</title>
        <authorList>
            <person name="Anantharaman K."/>
            <person name="Brown C.T."/>
            <person name="Hug L.A."/>
            <person name="Sharon I."/>
            <person name="Castelle C.J."/>
            <person name="Probst A.J."/>
            <person name="Thomas B.C."/>
            <person name="Singh A."/>
            <person name="Wilkins M.J."/>
            <person name="Karaoz U."/>
            <person name="Brodie E.L."/>
            <person name="Williams K.H."/>
            <person name="Hubbard S.S."/>
            <person name="Banfield J.F."/>
        </authorList>
    </citation>
    <scope>NUCLEOTIDE SEQUENCE [LARGE SCALE GENOMIC DNA]</scope>
</reference>
<comment type="caution">
    <text evidence="6">The sequence shown here is derived from an EMBL/GenBank/DDBJ whole genome shotgun (WGS) entry which is preliminary data.</text>
</comment>
<dbReference type="Pfam" id="PF01258">
    <property type="entry name" value="zf-dskA_traR"/>
    <property type="match status" value="1"/>
</dbReference>
<dbReference type="PANTHER" id="PTHR33823:SF4">
    <property type="entry name" value="GENERAL STRESS PROTEIN 16O"/>
    <property type="match status" value="1"/>
</dbReference>
<dbReference type="EMBL" id="MHPU01000016">
    <property type="protein sequence ID" value="OGZ88839.1"/>
    <property type="molecule type" value="Genomic_DNA"/>
</dbReference>
<keyword evidence="3" id="KW-0862">Zinc</keyword>
<accession>A0A1G2JNZ6</accession>
<dbReference type="SUPFAM" id="SSF57716">
    <property type="entry name" value="Glucocorticoid receptor-like (DNA-binding domain)"/>
    <property type="match status" value="1"/>
</dbReference>
<dbReference type="GO" id="GO:0008270">
    <property type="term" value="F:zinc ion binding"/>
    <property type="evidence" value="ECO:0007669"/>
    <property type="project" value="UniProtKB-KW"/>
</dbReference>
<evidence type="ECO:0000256" key="3">
    <source>
        <dbReference type="ARBA" id="ARBA00022833"/>
    </source>
</evidence>
<protein>
    <recommendedName>
        <fullName evidence="5">Zinc finger DksA/TraR C4-type domain-containing protein</fullName>
    </recommendedName>
</protein>
<evidence type="ECO:0000259" key="5">
    <source>
        <dbReference type="Pfam" id="PF01258"/>
    </source>
</evidence>
<gene>
    <name evidence="6" type="ORF">A2561_05075</name>
</gene>
<name>A0A1G2JNZ6_9BACT</name>
<evidence type="ECO:0000256" key="4">
    <source>
        <dbReference type="PROSITE-ProRule" id="PRU00510"/>
    </source>
</evidence>
<dbReference type="SUPFAM" id="SSF109635">
    <property type="entry name" value="DnaK suppressor protein DksA, alpha-hairpin domain"/>
    <property type="match status" value="1"/>
</dbReference>
<evidence type="ECO:0000313" key="7">
    <source>
        <dbReference type="Proteomes" id="UP000178935"/>
    </source>
</evidence>
<feature type="zinc finger region" description="dksA C4-type" evidence="4">
    <location>
        <begin position="85"/>
        <end position="109"/>
    </location>
</feature>
<dbReference type="PROSITE" id="PS51128">
    <property type="entry name" value="ZF_DKSA_2"/>
    <property type="match status" value="1"/>
</dbReference>
<dbReference type="InterPro" id="IPR037187">
    <property type="entry name" value="DnaK_N"/>
</dbReference>
<evidence type="ECO:0000313" key="6">
    <source>
        <dbReference type="EMBL" id="OGZ88839.1"/>
    </source>
</evidence>